<evidence type="ECO:0000256" key="1">
    <source>
        <dbReference type="ARBA" id="ARBA00038414"/>
    </source>
</evidence>
<dbReference type="Gene3D" id="3.40.50.12500">
    <property type="match status" value="1"/>
</dbReference>
<gene>
    <name evidence="2" type="ORF">AADG42_07300</name>
</gene>
<dbReference type="InterPro" id="IPR053714">
    <property type="entry name" value="Iso_Racemase_Enz_sf"/>
</dbReference>
<evidence type="ECO:0000313" key="3">
    <source>
        <dbReference type="Proteomes" id="UP001442841"/>
    </source>
</evidence>
<name>A0ABZ3FM31_9ACTN</name>
<evidence type="ECO:0000313" key="2">
    <source>
        <dbReference type="EMBL" id="XAN07108.1"/>
    </source>
</evidence>
<dbReference type="EMBL" id="CP154795">
    <property type="protein sequence ID" value="XAN07108.1"/>
    <property type="molecule type" value="Genomic_DNA"/>
</dbReference>
<dbReference type="RefSeq" id="WP_425308561.1">
    <property type="nucleotide sequence ID" value="NZ_CP154795.1"/>
</dbReference>
<keyword evidence="3" id="KW-1185">Reference proteome</keyword>
<dbReference type="Proteomes" id="UP001442841">
    <property type="component" value="Chromosome"/>
</dbReference>
<organism evidence="2 3">
    <name type="scientific">Ammonicoccus fulvus</name>
    <dbReference type="NCBI Taxonomy" id="3138240"/>
    <lineage>
        <taxon>Bacteria</taxon>
        <taxon>Bacillati</taxon>
        <taxon>Actinomycetota</taxon>
        <taxon>Actinomycetes</taxon>
        <taxon>Propionibacteriales</taxon>
        <taxon>Propionibacteriaceae</taxon>
        <taxon>Ammonicoccus</taxon>
    </lineage>
</organism>
<reference evidence="2 3" key="1">
    <citation type="submission" date="2024-04" db="EMBL/GenBank/DDBJ databases">
        <title>Isolation of an actinomycete strain from pig manure.</title>
        <authorList>
            <person name="Gong T."/>
            <person name="Yu Z."/>
            <person name="An M."/>
            <person name="Wei C."/>
            <person name="Yang W."/>
            <person name="Liu L."/>
        </authorList>
    </citation>
    <scope>NUCLEOTIDE SEQUENCE [LARGE SCALE GENOMIC DNA]</scope>
    <source>
        <strain evidence="2 3">ZF39</strain>
    </source>
</reference>
<protein>
    <submittedName>
        <fullName evidence="2">Aspartate/glutamate racemase family protein</fullName>
    </submittedName>
</protein>
<dbReference type="Pfam" id="PF01177">
    <property type="entry name" value="Asp_Glu_race"/>
    <property type="match status" value="1"/>
</dbReference>
<accession>A0ABZ3FM31</accession>
<comment type="similarity">
    <text evidence="1">Belongs to the HyuE racemase family.</text>
</comment>
<sequence length="280" mass="29860">MRIWHQSFTVLGDVGPYRAALQRHLDAACSPGTTVDLHGMKPGTYPSAYPGTHIGYVYLSGLHREQFVQAALTAADQGYDAVFIATIPDTGFEEARSLVDIPVIAFGNTSVAVAATLGSCVGIVNFIAELVPQLRRNMRNYGFGELVGPIVQVEAGFNDIMAAYADPQPLIDAFTRAARRAIAEGADVIVPGEGPLNVFLADQGLTRVDDVPVIDSLGTCLRMAELRANLHASGGLRPATTGFYHARPDRALVDAARDFYHIPASLREDGIPGSLRAGDA</sequence>
<dbReference type="InterPro" id="IPR015942">
    <property type="entry name" value="Asp/Glu/hydantoin_racemase"/>
</dbReference>
<proteinExistence type="inferred from homology"/>